<evidence type="ECO:0000259" key="4">
    <source>
        <dbReference type="Pfam" id="PF02678"/>
    </source>
</evidence>
<comment type="similarity">
    <text evidence="1 3">Belongs to the pirin family.</text>
</comment>
<dbReference type="PANTHER" id="PTHR43212">
    <property type="entry name" value="QUERCETIN 2,3-DIOXYGENASE"/>
    <property type="match status" value="1"/>
</dbReference>
<evidence type="ECO:0000256" key="1">
    <source>
        <dbReference type="ARBA" id="ARBA00008416"/>
    </source>
</evidence>
<dbReference type="PIRSF" id="PIRSF006232">
    <property type="entry name" value="Pirin"/>
    <property type="match status" value="1"/>
</dbReference>
<name>A0A173LMM9_9ACTN</name>
<protein>
    <submittedName>
        <fullName evidence="5">Putative quercetin 2,3-dioxygenase</fullName>
    </submittedName>
</protein>
<dbReference type="AlphaFoldDB" id="A0A173LMM9"/>
<dbReference type="Pfam" id="PF02678">
    <property type="entry name" value="Pirin"/>
    <property type="match status" value="1"/>
</dbReference>
<feature type="domain" description="Pirin N-terminal" evidence="4">
    <location>
        <begin position="12"/>
        <end position="120"/>
    </location>
</feature>
<reference evidence="5 6" key="1">
    <citation type="submission" date="2016-06" db="EMBL/GenBank/DDBJ databases">
        <title>Complete genome sequence of a saline-alkali tolerant type strain Dietzia timorensis ID05-A0528T.</title>
        <authorList>
            <person name="Wu X."/>
        </authorList>
    </citation>
    <scope>NUCLEOTIDE SEQUENCE [LARGE SCALE GENOMIC DNA]</scope>
    <source>
        <strain evidence="5 6">ID05-A0528</strain>
    </source>
</reference>
<dbReference type="InterPro" id="IPR011051">
    <property type="entry name" value="RmlC_Cupin_sf"/>
</dbReference>
<evidence type="ECO:0000313" key="6">
    <source>
        <dbReference type="Proteomes" id="UP000186104"/>
    </source>
</evidence>
<proteinExistence type="inferred from homology"/>
<comment type="cofactor">
    <cofactor evidence="2">
        <name>Fe cation</name>
        <dbReference type="ChEBI" id="CHEBI:24875"/>
    </cofactor>
    <text evidence="2">Binds 1 Fe cation per subunit.</text>
</comment>
<evidence type="ECO:0000256" key="3">
    <source>
        <dbReference type="RuleBase" id="RU003457"/>
    </source>
</evidence>
<feature type="binding site" evidence="2">
    <location>
        <position position="61"/>
    </location>
    <ligand>
        <name>Fe cation</name>
        <dbReference type="ChEBI" id="CHEBI:24875"/>
    </ligand>
</feature>
<dbReference type="RefSeq" id="WP_067471429.1">
    <property type="nucleotide sequence ID" value="NZ_CP015961.1"/>
</dbReference>
<dbReference type="EMBL" id="CP015961">
    <property type="protein sequence ID" value="ANI91972.1"/>
    <property type="molecule type" value="Genomic_DNA"/>
</dbReference>
<dbReference type="STRING" id="499555.BJL86_1185"/>
<keyword evidence="2" id="KW-0479">Metal-binding</keyword>
<keyword evidence="5" id="KW-0560">Oxidoreductase</keyword>
<dbReference type="GO" id="GO:0046872">
    <property type="term" value="F:metal ion binding"/>
    <property type="evidence" value="ECO:0007669"/>
    <property type="project" value="UniProtKB-KW"/>
</dbReference>
<accession>A0A173LMM9</accession>
<dbReference type="InterPro" id="IPR003829">
    <property type="entry name" value="Pirin_N_dom"/>
</dbReference>
<dbReference type="Gene3D" id="2.60.120.10">
    <property type="entry name" value="Jelly Rolls"/>
    <property type="match status" value="1"/>
</dbReference>
<sequence>MTTIDVRRADDRTFQRIDGIHSRFSFAFAGNFDLAAGAHGTLMVHNDDEIDSLMGVDPHTHTDAEIVTWVLNGRVEHADSAGHTGEISAGWIQRISAGKGIRHTERNPDPANKLHVLQMWAAPDTAGVEPEYAQTDLNDELASGELVTALSGLPGEDPGIGLHNRWTALDIARPRPGAVLDVKVAPFHHVFLARGSARVHIDAAEADSPVDLHPGDALRLTDAPAFQVEAIGEEPVEFLVWRMHAHF</sequence>
<dbReference type="GO" id="GO:0051213">
    <property type="term" value="F:dioxygenase activity"/>
    <property type="evidence" value="ECO:0007669"/>
    <property type="project" value="UniProtKB-KW"/>
</dbReference>
<dbReference type="PANTHER" id="PTHR43212:SF3">
    <property type="entry name" value="QUERCETIN 2,3-DIOXYGENASE"/>
    <property type="match status" value="1"/>
</dbReference>
<evidence type="ECO:0000313" key="5">
    <source>
        <dbReference type="EMBL" id="ANI91972.1"/>
    </source>
</evidence>
<dbReference type="InterPro" id="IPR014710">
    <property type="entry name" value="RmlC-like_jellyroll"/>
</dbReference>
<gene>
    <name evidence="5" type="ORF">BJL86_1185</name>
</gene>
<keyword evidence="5" id="KW-0223">Dioxygenase</keyword>
<dbReference type="KEGG" id="dtm:BJL86_1185"/>
<keyword evidence="6" id="KW-1185">Reference proteome</keyword>
<feature type="binding site" evidence="2">
    <location>
        <position position="59"/>
    </location>
    <ligand>
        <name>Fe cation</name>
        <dbReference type="ChEBI" id="CHEBI:24875"/>
    </ligand>
</feature>
<keyword evidence="2" id="KW-0408">Iron</keyword>
<dbReference type="OrthoDB" id="321327at2"/>
<dbReference type="Proteomes" id="UP000186104">
    <property type="component" value="Chromosome"/>
</dbReference>
<evidence type="ECO:0000256" key="2">
    <source>
        <dbReference type="PIRSR" id="PIRSR006232-1"/>
    </source>
</evidence>
<organism evidence="5 6">
    <name type="scientific">Dietzia timorensis</name>
    <dbReference type="NCBI Taxonomy" id="499555"/>
    <lineage>
        <taxon>Bacteria</taxon>
        <taxon>Bacillati</taxon>
        <taxon>Actinomycetota</taxon>
        <taxon>Actinomycetes</taxon>
        <taxon>Mycobacteriales</taxon>
        <taxon>Dietziaceae</taxon>
        <taxon>Dietzia</taxon>
    </lineage>
</organism>
<dbReference type="InterPro" id="IPR012093">
    <property type="entry name" value="Pirin"/>
</dbReference>
<feature type="binding site" evidence="2">
    <location>
        <position position="103"/>
    </location>
    <ligand>
        <name>Fe cation</name>
        <dbReference type="ChEBI" id="CHEBI:24875"/>
    </ligand>
</feature>
<feature type="binding site" evidence="2">
    <location>
        <position position="105"/>
    </location>
    <ligand>
        <name>Fe cation</name>
        <dbReference type="ChEBI" id="CHEBI:24875"/>
    </ligand>
</feature>
<dbReference type="SUPFAM" id="SSF51182">
    <property type="entry name" value="RmlC-like cupins"/>
    <property type="match status" value="1"/>
</dbReference>